<feature type="region of interest" description="Disordered" evidence="1">
    <location>
        <begin position="1"/>
        <end position="24"/>
    </location>
</feature>
<dbReference type="AlphaFoldDB" id="A0A8K0DWP7"/>
<organism evidence="2 3">
    <name type="scientific">Rhamnella rubrinervis</name>
    <dbReference type="NCBI Taxonomy" id="2594499"/>
    <lineage>
        <taxon>Eukaryota</taxon>
        <taxon>Viridiplantae</taxon>
        <taxon>Streptophyta</taxon>
        <taxon>Embryophyta</taxon>
        <taxon>Tracheophyta</taxon>
        <taxon>Spermatophyta</taxon>
        <taxon>Magnoliopsida</taxon>
        <taxon>eudicotyledons</taxon>
        <taxon>Gunneridae</taxon>
        <taxon>Pentapetalae</taxon>
        <taxon>rosids</taxon>
        <taxon>fabids</taxon>
        <taxon>Rosales</taxon>
        <taxon>Rhamnaceae</taxon>
        <taxon>rhamnoid group</taxon>
        <taxon>Rhamneae</taxon>
        <taxon>Rhamnella</taxon>
    </lineage>
</organism>
<reference evidence="2" key="1">
    <citation type="submission" date="2020-03" db="EMBL/GenBank/DDBJ databases">
        <title>A high-quality chromosome-level genome assembly of a woody plant with both climbing and erect habits, Rhamnella rubrinervis.</title>
        <authorList>
            <person name="Lu Z."/>
            <person name="Yang Y."/>
            <person name="Zhu X."/>
            <person name="Sun Y."/>
        </authorList>
    </citation>
    <scope>NUCLEOTIDE SEQUENCE</scope>
    <source>
        <strain evidence="2">BYM</strain>
        <tissue evidence="2">Leaf</tissue>
    </source>
</reference>
<proteinExistence type="predicted"/>
<evidence type="ECO:0000313" key="3">
    <source>
        <dbReference type="Proteomes" id="UP000796880"/>
    </source>
</evidence>
<keyword evidence="3" id="KW-1185">Reference proteome</keyword>
<sequence>MPFRRERNRTTNPSGSADSVGDPANANDILKCLVETSSMDVQSRPSVEQARRLSEIIFDGITNPVGFVFVSEMEKILNE</sequence>
<dbReference type="Proteomes" id="UP000796880">
    <property type="component" value="Unassembled WGS sequence"/>
</dbReference>
<protein>
    <submittedName>
        <fullName evidence="2">Uncharacterized protein</fullName>
    </submittedName>
</protein>
<name>A0A8K0DWP7_9ROSA</name>
<gene>
    <name evidence="2" type="ORF">FNV43_RR27332</name>
</gene>
<comment type="caution">
    <text evidence="2">The sequence shown here is derived from an EMBL/GenBank/DDBJ whole genome shotgun (WGS) entry which is preliminary data.</text>
</comment>
<accession>A0A8K0DWP7</accession>
<dbReference type="EMBL" id="VOIH02000012">
    <property type="protein sequence ID" value="KAF3432592.1"/>
    <property type="molecule type" value="Genomic_DNA"/>
</dbReference>
<evidence type="ECO:0000313" key="2">
    <source>
        <dbReference type="EMBL" id="KAF3432592.1"/>
    </source>
</evidence>
<evidence type="ECO:0000256" key="1">
    <source>
        <dbReference type="SAM" id="MobiDB-lite"/>
    </source>
</evidence>